<dbReference type="AlphaFoldDB" id="J2ZTG2"/>
<evidence type="ECO:0000256" key="11">
    <source>
        <dbReference type="PIRSR" id="PIRSR001589-3"/>
    </source>
</evidence>
<proteinExistence type="inferred from homology"/>
<dbReference type="Pfam" id="PF13537">
    <property type="entry name" value="GATase_7"/>
    <property type="match status" value="1"/>
</dbReference>
<dbReference type="GO" id="GO:0006529">
    <property type="term" value="P:asparagine biosynthetic process"/>
    <property type="evidence" value="ECO:0007669"/>
    <property type="project" value="UniProtKB-KW"/>
</dbReference>
<evidence type="ECO:0000313" key="13">
    <source>
        <dbReference type="EMBL" id="EJN56236.1"/>
    </source>
</evidence>
<gene>
    <name evidence="13" type="ORF">A11Y_33745</name>
</gene>
<dbReference type="STRING" id="1185325.A11Y_33745"/>
<keyword evidence="7 9" id="KW-0315">Glutamine amidotransferase</keyword>
<evidence type="ECO:0000256" key="8">
    <source>
        <dbReference type="ARBA" id="ARBA00048741"/>
    </source>
</evidence>
<dbReference type="NCBIfam" id="TIGR01536">
    <property type="entry name" value="asn_synth_AEB"/>
    <property type="match status" value="1"/>
</dbReference>
<evidence type="ECO:0000313" key="14">
    <source>
        <dbReference type="Proteomes" id="UP000007271"/>
    </source>
</evidence>
<evidence type="ECO:0000256" key="1">
    <source>
        <dbReference type="ARBA" id="ARBA00005187"/>
    </source>
</evidence>
<dbReference type="PATRIC" id="fig|1185325.3.peg.825"/>
<dbReference type="SUPFAM" id="SSF56235">
    <property type="entry name" value="N-terminal nucleophile aminohydrolases (Ntn hydrolases)"/>
    <property type="match status" value="1"/>
</dbReference>
<keyword evidence="9" id="KW-0028">Amino-acid biosynthesis</keyword>
<dbReference type="SUPFAM" id="SSF52402">
    <property type="entry name" value="Adenine nucleotide alpha hydrolases-like"/>
    <property type="match status" value="1"/>
</dbReference>
<feature type="active site" description="For GATase activity" evidence="9">
    <location>
        <position position="12"/>
    </location>
</feature>
<dbReference type="PANTHER" id="PTHR43284:SF1">
    <property type="entry name" value="ASPARAGINE SYNTHETASE"/>
    <property type="match status" value="1"/>
</dbReference>
<dbReference type="PANTHER" id="PTHR43284">
    <property type="entry name" value="ASPARAGINE SYNTHETASE (GLUTAMINE-HYDROLYZING)"/>
    <property type="match status" value="1"/>
</dbReference>
<dbReference type="InterPro" id="IPR017932">
    <property type="entry name" value="GATase_2_dom"/>
</dbReference>
<keyword evidence="4 10" id="KW-0547">Nucleotide-binding</keyword>
<dbReference type="CDD" id="cd00712">
    <property type="entry name" value="AsnB"/>
    <property type="match status" value="1"/>
</dbReference>
<dbReference type="EC" id="6.3.5.4" evidence="3"/>
<comment type="caution">
    <text evidence="13">The sequence shown here is derived from an EMBL/GenBank/DDBJ whole genome shotgun (WGS) entry which is preliminary data.</text>
</comment>
<feature type="binding site" evidence="10">
    <location>
        <begin position="366"/>
        <end position="367"/>
    </location>
    <ligand>
        <name>ATP</name>
        <dbReference type="ChEBI" id="CHEBI:30616"/>
    </ligand>
</feature>
<evidence type="ECO:0000259" key="12">
    <source>
        <dbReference type="PROSITE" id="PS51278"/>
    </source>
</evidence>
<dbReference type="InterPro" id="IPR006426">
    <property type="entry name" value="Asn_synth_AEB"/>
</dbReference>
<dbReference type="Gene3D" id="3.40.50.620">
    <property type="entry name" value="HUPs"/>
    <property type="match status" value="1"/>
</dbReference>
<protein>
    <recommendedName>
        <fullName evidence="3">asparagine synthase (glutamine-hydrolyzing)</fullName>
        <ecNumber evidence="3">6.3.5.4</ecNumber>
    </recommendedName>
</protein>
<reference evidence="13 14" key="1">
    <citation type="submission" date="2012-05" db="EMBL/GenBank/DDBJ databases">
        <title>Complete Genome Sequence of Lactobacillus coryniformis CECT5711.</title>
        <authorList>
            <person name="Rodriguez J.M."/>
        </authorList>
    </citation>
    <scope>NUCLEOTIDE SEQUENCE [LARGE SCALE GENOMIC DNA]</scope>
    <source>
        <strain evidence="14">CECT5711</strain>
    </source>
</reference>
<dbReference type="GO" id="GO:0005829">
    <property type="term" value="C:cytosol"/>
    <property type="evidence" value="ECO:0007669"/>
    <property type="project" value="TreeGrafter"/>
</dbReference>
<dbReference type="EMBL" id="AKFP01000014">
    <property type="protein sequence ID" value="EJN56236.1"/>
    <property type="molecule type" value="Genomic_DNA"/>
</dbReference>
<dbReference type="InterPro" id="IPR029055">
    <property type="entry name" value="Ntn_hydrolases_N"/>
</dbReference>
<evidence type="ECO:0000256" key="5">
    <source>
        <dbReference type="ARBA" id="ARBA00022840"/>
    </source>
</evidence>
<evidence type="ECO:0000256" key="10">
    <source>
        <dbReference type="PIRSR" id="PIRSR001589-2"/>
    </source>
</evidence>
<dbReference type="InterPro" id="IPR014729">
    <property type="entry name" value="Rossmann-like_a/b/a_fold"/>
</dbReference>
<dbReference type="GO" id="GO:0005524">
    <property type="term" value="F:ATP binding"/>
    <property type="evidence" value="ECO:0007669"/>
    <property type="project" value="UniProtKB-KW"/>
</dbReference>
<dbReference type="GO" id="GO:0004066">
    <property type="term" value="F:asparagine synthase (glutamine-hydrolyzing) activity"/>
    <property type="evidence" value="ECO:0007669"/>
    <property type="project" value="UniProtKB-EC"/>
</dbReference>
<comment type="catalytic activity">
    <reaction evidence="8">
        <text>L-aspartate + L-glutamine + ATP + H2O = L-asparagine + L-glutamate + AMP + diphosphate + H(+)</text>
        <dbReference type="Rhea" id="RHEA:12228"/>
        <dbReference type="ChEBI" id="CHEBI:15377"/>
        <dbReference type="ChEBI" id="CHEBI:15378"/>
        <dbReference type="ChEBI" id="CHEBI:29985"/>
        <dbReference type="ChEBI" id="CHEBI:29991"/>
        <dbReference type="ChEBI" id="CHEBI:30616"/>
        <dbReference type="ChEBI" id="CHEBI:33019"/>
        <dbReference type="ChEBI" id="CHEBI:58048"/>
        <dbReference type="ChEBI" id="CHEBI:58359"/>
        <dbReference type="ChEBI" id="CHEBI:456215"/>
        <dbReference type="EC" id="6.3.5.4"/>
    </reaction>
</comment>
<evidence type="ECO:0000256" key="7">
    <source>
        <dbReference type="ARBA" id="ARBA00022962"/>
    </source>
</evidence>
<evidence type="ECO:0000256" key="2">
    <source>
        <dbReference type="ARBA" id="ARBA00005752"/>
    </source>
</evidence>
<evidence type="ECO:0000256" key="6">
    <source>
        <dbReference type="ARBA" id="ARBA00022888"/>
    </source>
</evidence>
<dbReference type="InterPro" id="IPR001962">
    <property type="entry name" value="Asn_synthase"/>
</dbReference>
<evidence type="ECO:0000256" key="9">
    <source>
        <dbReference type="PIRSR" id="PIRSR001589-1"/>
    </source>
</evidence>
<dbReference type="InterPro" id="IPR051786">
    <property type="entry name" value="ASN_synthetase/amidase"/>
</dbReference>
<name>J2ZTG2_9LACO</name>
<comment type="pathway">
    <text evidence="1">Amino-acid biosynthesis; L-asparagine biosynthesis; L-asparagine from L-aspartate (L-Gln route): step 1/1.</text>
</comment>
<feature type="domain" description="Glutamine amidotransferase type-2" evidence="12">
    <location>
        <begin position="12"/>
        <end position="225"/>
    </location>
</feature>
<feature type="binding site" evidence="10">
    <location>
        <position position="111"/>
    </location>
    <ligand>
        <name>L-glutamine</name>
        <dbReference type="ChEBI" id="CHEBI:58359"/>
    </ligand>
</feature>
<dbReference type="Pfam" id="PF00733">
    <property type="entry name" value="Asn_synthase"/>
    <property type="match status" value="1"/>
</dbReference>
<accession>J2ZTG2</accession>
<feature type="site" description="Important for beta-aspartyl-AMP intermediate formation" evidence="11">
    <location>
        <position position="368"/>
    </location>
</feature>
<evidence type="ECO:0000256" key="4">
    <source>
        <dbReference type="ARBA" id="ARBA00022741"/>
    </source>
</evidence>
<sequence>MNIHNERGVYMCGIIGFAGGDLSVDDKNLTLDKQVEVIKHRGPNDKGKYVDEDVALGFRRLSIIDLTNGKQPIYNADNTKLIVFNGEIYNYQSVRDDLEQNLGYVFKTHTDTEVLLHGYEAWGKDVLKRIRGMFTFFIWDTVKKELFGARDFFGIKPLYYTYLDDGTFMFSSELKTFMKHPGFKKQLNKDALKPYLMNQYNDLDETFFKGVFKFPAGHYFMWRDGHVDIEQYWDAEYKENNMSFDETVEAINKSVEESVKLHHIADVPVGSFLSEGVDSSYVTSVLKPEKVFSVGFDETYNEAGRAKVLADDLGLEFHTTTVHGDDAFAKFPLMQYHMDEPDGNPSLIPLWFLSEMAAKEVTVVLSGEGADEMFAGYVNYGMHSHNEVIKVFAEGLRKLPRGTRYRLANRIKKGRNFHGKVHLYTRLAKPSEFYVGESVIYTFEHPTIFSADEANNLVTAAYKNDLNVSDNYQRDFKKVKDADEVKQMQYIDLHHFMANDILQKADKISMAHSLELRVPFLDRDVAELANSIPSKYLLNTKDTKYAFRRASEKHLGKEFASRPKLGFPVPIHQWLLEDKYYQQVRDLFSQDFVKEFFDQQQILDLLEATHKDTQDGRRQVWVIYTFLVWYQDYFINLDQFQ</sequence>
<comment type="similarity">
    <text evidence="2">Belongs to the asparagine synthetase family.</text>
</comment>
<dbReference type="InterPro" id="IPR033738">
    <property type="entry name" value="AsnB_N"/>
</dbReference>
<dbReference type="Proteomes" id="UP000007271">
    <property type="component" value="Unassembled WGS sequence"/>
</dbReference>
<keyword evidence="6 9" id="KW-0061">Asparagine biosynthesis</keyword>
<feature type="binding site" evidence="10">
    <location>
        <position position="294"/>
    </location>
    <ligand>
        <name>ATP</name>
        <dbReference type="ChEBI" id="CHEBI:30616"/>
    </ligand>
</feature>
<dbReference type="Gene3D" id="3.60.20.10">
    <property type="entry name" value="Glutamine Phosphoribosylpyrophosphate, subunit 1, domain 1"/>
    <property type="match status" value="1"/>
</dbReference>
<dbReference type="PIRSF" id="PIRSF001589">
    <property type="entry name" value="Asn_synthetase_glu-h"/>
    <property type="match status" value="1"/>
</dbReference>
<dbReference type="CDD" id="cd01991">
    <property type="entry name" value="Asn_synthase_B_C"/>
    <property type="match status" value="1"/>
</dbReference>
<keyword evidence="5 10" id="KW-0067">ATP-binding</keyword>
<organism evidence="13 14">
    <name type="scientific">Loigolactobacillus coryniformis subsp. coryniformis CECT 5711</name>
    <dbReference type="NCBI Taxonomy" id="1185325"/>
    <lineage>
        <taxon>Bacteria</taxon>
        <taxon>Bacillati</taxon>
        <taxon>Bacillota</taxon>
        <taxon>Bacilli</taxon>
        <taxon>Lactobacillales</taxon>
        <taxon>Lactobacillaceae</taxon>
        <taxon>Loigolactobacillus</taxon>
    </lineage>
</organism>
<dbReference type="PROSITE" id="PS51278">
    <property type="entry name" value="GATASE_TYPE_2"/>
    <property type="match status" value="1"/>
</dbReference>
<evidence type="ECO:0000256" key="3">
    <source>
        <dbReference type="ARBA" id="ARBA00012737"/>
    </source>
</evidence>